<accession>A0ABQ1U6P7</accession>
<keyword evidence="1" id="KW-0472">Membrane</keyword>
<gene>
    <name evidence="2" type="ORF">GCM10008027_40480</name>
</gene>
<evidence type="ECO:0008006" key="4">
    <source>
        <dbReference type="Google" id="ProtNLM"/>
    </source>
</evidence>
<feature type="transmembrane region" description="Helical" evidence="1">
    <location>
        <begin position="53"/>
        <end position="78"/>
    </location>
</feature>
<evidence type="ECO:0000256" key="1">
    <source>
        <dbReference type="SAM" id="Phobius"/>
    </source>
</evidence>
<dbReference type="SUPFAM" id="SSF82866">
    <property type="entry name" value="Multidrug efflux transporter AcrB transmembrane domain"/>
    <property type="match status" value="1"/>
</dbReference>
<dbReference type="Proteomes" id="UP000638462">
    <property type="component" value="Unassembled WGS sequence"/>
</dbReference>
<keyword evidence="1" id="KW-0812">Transmembrane</keyword>
<protein>
    <recommendedName>
        <fullName evidence="4">DUF1049 domain-containing protein</fullName>
    </recommendedName>
</protein>
<sequence>MPNIIKTIEKKPYILAIAIAIAIVLVMVLQVNIDLFNRHIDFGAPSTQWWVQLATAVAGGLTFATVLTLVLTPCLLMLRDRRR</sequence>
<dbReference type="Gene3D" id="1.20.1640.10">
    <property type="entry name" value="Multidrug efflux transporter AcrB transmembrane domain"/>
    <property type="match status" value="1"/>
</dbReference>
<keyword evidence="3" id="KW-1185">Reference proteome</keyword>
<feature type="transmembrane region" description="Helical" evidence="1">
    <location>
        <begin position="12"/>
        <end position="33"/>
    </location>
</feature>
<organism evidence="2 3">
    <name type="scientific">Pseudoalteromonas gelatinilytica</name>
    <dbReference type="NCBI Taxonomy" id="1703256"/>
    <lineage>
        <taxon>Bacteria</taxon>
        <taxon>Pseudomonadati</taxon>
        <taxon>Pseudomonadota</taxon>
        <taxon>Gammaproteobacteria</taxon>
        <taxon>Alteromonadales</taxon>
        <taxon>Pseudoalteromonadaceae</taxon>
        <taxon>Pseudoalteromonas</taxon>
    </lineage>
</organism>
<comment type="caution">
    <text evidence="2">The sequence shown here is derived from an EMBL/GenBank/DDBJ whole genome shotgun (WGS) entry which is preliminary data.</text>
</comment>
<proteinExistence type="predicted"/>
<dbReference type="RefSeq" id="WP_370626076.1">
    <property type="nucleotide sequence ID" value="NZ_BMIT01000025.1"/>
</dbReference>
<name>A0ABQ1U6P7_9GAMM</name>
<reference evidence="3" key="1">
    <citation type="journal article" date="2019" name="Int. J. Syst. Evol. Microbiol.">
        <title>The Global Catalogue of Microorganisms (GCM) 10K type strain sequencing project: providing services to taxonomists for standard genome sequencing and annotation.</title>
        <authorList>
            <consortium name="The Broad Institute Genomics Platform"/>
            <consortium name="The Broad Institute Genome Sequencing Center for Infectious Disease"/>
            <person name="Wu L."/>
            <person name="Ma J."/>
        </authorList>
    </citation>
    <scope>NUCLEOTIDE SEQUENCE [LARGE SCALE GENOMIC DNA]</scope>
    <source>
        <strain evidence="3">CGMCC 1.15394</strain>
    </source>
</reference>
<evidence type="ECO:0000313" key="2">
    <source>
        <dbReference type="EMBL" id="GGF11547.1"/>
    </source>
</evidence>
<evidence type="ECO:0000313" key="3">
    <source>
        <dbReference type="Proteomes" id="UP000638462"/>
    </source>
</evidence>
<dbReference type="EMBL" id="BMIT01000025">
    <property type="protein sequence ID" value="GGF11547.1"/>
    <property type="molecule type" value="Genomic_DNA"/>
</dbReference>
<keyword evidence="1" id="KW-1133">Transmembrane helix</keyword>